<evidence type="ECO:0000256" key="2">
    <source>
        <dbReference type="SAM" id="SignalP"/>
    </source>
</evidence>
<feature type="compositionally biased region" description="Basic and acidic residues" evidence="1">
    <location>
        <begin position="385"/>
        <end position="423"/>
    </location>
</feature>
<dbReference type="EMBL" id="FNAU01000031">
    <property type="protein sequence ID" value="SDE68939.1"/>
    <property type="molecule type" value="Genomic_DNA"/>
</dbReference>
<feature type="compositionally biased region" description="Low complexity" evidence="1">
    <location>
        <begin position="328"/>
        <end position="354"/>
    </location>
</feature>
<evidence type="ECO:0000313" key="3">
    <source>
        <dbReference type="EMBL" id="MDY5153196.1"/>
    </source>
</evidence>
<protein>
    <submittedName>
        <fullName evidence="3">Choice-of-anchor M domain-containing protein</fullName>
    </submittedName>
    <submittedName>
        <fullName evidence="4">Surface-anchored protein</fullName>
    </submittedName>
</protein>
<name>A0A1G7EZ63_9ACTO</name>
<reference evidence="3" key="3">
    <citation type="submission" date="2023-10" db="EMBL/GenBank/DDBJ databases">
        <title>Whole Genome based description of the genera Actinobaculum and Actinotignum reveals a complex phylogenetic relationship within the species included in the genus Actinotignum.</title>
        <authorList>
            <person name="Jensen C.S."/>
            <person name="Dargis R."/>
            <person name="Kemp M."/>
            <person name="Christensen J.J."/>
        </authorList>
    </citation>
    <scope>NUCLEOTIDE SEQUENCE</scope>
    <source>
        <strain evidence="3">Actinobaculum_suis_CCUG19206T</strain>
    </source>
</reference>
<gene>
    <name evidence="3" type="ORF">R6G71_03905</name>
    <name evidence="4" type="ORF">SAMN05421878_1311</name>
</gene>
<feature type="signal peptide" evidence="2">
    <location>
        <begin position="1"/>
        <end position="32"/>
    </location>
</feature>
<dbReference type="InterPro" id="IPR022435">
    <property type="entry name" value="Surface-anchored_actinobac"/>
</dbReference>
<reference evidence="4" key="2">
    <citation type="submission" date="2016-10" db="EMBL/GenBank/DDBJ databases">
        <authorList>
            <person name="de Groot N.N."/>
        </authorList>
    </citation>
    <scope>NUCLEOTIDE SEQUENCE [LARGE SCALE GENOMIC DNA]</scope>
    <source>
        <strain evidence="4">DSM 20639</strain>
    </source>
</reference>
<evidence type="ECO:0000256" key="1">
    <source>
        <dbReference type="SAM" id="MobiDB-lite"/>
    </source>
</evidence>
<feature type="chain" id="PRO_5010314362" evidence="2">
    <location>
        <begin position="33"/>
        <end position="462"/>
    </location>
</feature>
<evidence type="ECO:0000313" key="4">
    <source>
        <dbReference type="EMBL" id="SDE68939.1"/>
    </source>
</evidence>
<keyword evidence="5" id="KW-1185">Reference proteome</keyword>
<feature type="region of interest" description="Disordered" evidence="1">
    <location>
        <begin position="328"/>
        <end position="438"/>
    </location>
</feature>
<dbReference type="RefSeq" id="WP_074663944.1">
    <property type="nucleotide sequence ID" value="NZ_FNAU01000031.1"/>
</dbReference>
<feature type="compositionally biased region" description="Low complexity" evidence="1">
    <location>
        <begin position="367"/>
        <end position="381"/>
    </location>
</feature>
<reference evidence="5" key="1">
    <citation type="submission" date="2016-10" db="EMBL/GenBank/DDBJ databases">
        <authorList>
            <person name="Varghese N."/>
        </authorList>
    </citation>
    <scope>NUCLEOTIDE SEQUENCE [LARGE SCALE GENOMIC DNA]</scope>
    <source>
        <strain evidence="5">DSM 20639</strain>
    </source>
</reference>
<dbReference type="Proteomes" id="UP001273799">
    <property type="component" value="Unassembled WGS sequence"/>
</dbReference>
<organism evidence="4 5">
    <name type="scientific">Actinobaculum suis</name>
    <dbReference type="NCBI Taxonomy" id="1657"/>
    <lineage>
        <taxon>Bacteria</taxon>
        <taxon>Bacillati</taxon>
        <taxon>Actinomycetota</taxon>
        <taxon>Actinomycetes</taxon>
        <taxon>Actinomycetales</taxon>
        <taxon>Actinomycetaceae</taxon>
        <taxon>Actinobaculum</taxon>
    </lineage>
</organism>
<dbReference type="EMBL" id="JAWNFU010000002">
    <property type="protein sequence ID" value="MDY5153196.1"/>
    <property type="molecule type" value="Genomic_DNA"/>
</dbReference>
<accession>A0A1G7EZ63</accession>
<keyword evidence="2" id="KW-0732">Signal</keyword>
<dbReference type="AlphaFoldDB" id="A0A1G7EZ63"/>
<dbReference type="NCBIfam" id="TIGR03769">
    <property type="entry name" value="P_ac_wall_RPT"/>
    <property type="match status" value="1"/>
</dbReference>
<sequence length="462" mass="48387">MRSTFTRRTRGAVAAVAALAISGIGAISPAAASQSGTQTASTGVTSPNVCAEPLDNTVVLEKGHTDIFYPLKKDDGITLRLKEDESKPGYTVVRNPNYLILGIADSAYTEQTASMEAIKSAGYMLPETQVQNLPWPGWDSMKLGGDYPNMNKVSYVIDEIEGPGKAFVFKWDLFKGLVPRLNTGETEITAGSYIEQPQGEQNPENTYSGAHEHTYWLFEKPGNYTMTVHAEMVTATGDGTDPDEGVTYHSEQVQYRWAVGDEAITAAKAQAETESLARCGGAEGALDESVVAQENAGLRNAHRVRADGTVVGDPGPNVVTEPVVDADAGASDADAGDAGAADADAGAADADAGAGDAGAGSGDADADAGAADADAGAADADAGAEDTHGDHGHEHGDHDHAHGDHGHEHGDHGHDHDHGDHDHGHHHHHHHHVGGEAYNPQVCASDDLLNTVVLDLTPCWWT</sequence>
<dbReference type="Proteomes" id="UP000182744">
    <property type="component" value="Unassembled WGS sequence"/>
</dbReference>
<dbReference type="NCBIfam" id="NF038134">
    <property type="entry name" value="choice_anch_M"/>
    <property type="match status" value="1"/>
</dbReference>
<evidence type="ECO:0000313" key="5">
    <source>
        <dbReference type="Proteomes" id="UP000182744"/>
    </source>
</evidence>
<proteinExistence type="predicted"/>